<dbReference type="SUPFAM" id="SSF49599">
    <property type="entry name" value="TRAF domain-like"/>
    <property type="match status" value="2"/>
</dbReference>
<proteinExistence type="predicted"/>
<protein>
    <recommendedName>
        <fullName evidence="1">MATH domain-containing protein</fullName>
    </recommendedName>
</protein>
<evidence type="ECO:0000313" key="2">
    <source>
        <dbReference type="EMBL" id="KAK2654569.1"/>
    </source>
</evidence>
<evidence type="ECO:0000313" key="3">
    <source>
        <dbReference type="Proteomes" id="UP001280121"/>
    </source>
</evidence>
<feature type="domain" description="MATH" evidence="1">
    <location>
        <begin position="125"/>
        <end position="251"/>
    </location>
</feature>
<dbReference type="CDD" id="cd00121">
    <property type="entry name" value="MATH"/>
    <property type="match status" value="2"/>
</dbReference>
<dbReference type="Pfam" id="PF22486">
    <property type="entry name" value="MATH_2"/>
    <property type="match status" value="2"/>
</dbReference>
<accession>A0AAD9X848</accession>
<keyword evidence="3" id="KW-1185">Reference proteome</keyword>
<gene>
    <name evidence="2" type="ORF">Ddye_014425</name>
</gene>
<dbReference type="SMART" id="SM00061">
    <property type="entry name" value="MATH"/>
    <property type="match status" value="1"/>
</dbReference>
<dbReference type="PROSITE" id="PS50144">
    <property type="entry name" value="MATH"/>
    <property type="match status" value="2"/>
</dbReference>
<dbReference type="InterPro" id="IPR002083">
    <property type="entry name" value="MATH/TRAF_dom"/>
</dbReference>
<name>A0AAD9X848_9ROSI</name>
<sequence length="261" mass="29637">MQDSMAAESILIGKKSKNGKNHISIYLELVQTSSLPAGWEVNVISKKFIFNHSQNKYFSNKDLYENRYHAMNTSCGIAKFMDLNTFSNPVNGYLTDNACVFGVEVFVVGNTLKEEHLSLMIEPATYFHTWKVTNFSTLVEKTYVSESFGCYKWNIMLYPNGTVEGKGNSISLFLDVSRSSIPLNSKLFVKFILRVKQQKVNGKHIEYEEIYMYSSLDSSAFGFREFISLAKLKDPKRGYLVDDTLIIEAEVTLLGLVLTES</sequence>
<dbReference type="EMBL" id="JANJYI010000004">
    <property type="protein sequence ID" value="KAK2654569.1"/>
    <property type="molecule type" value="Genomic_DNA"/>
</dbReference>
<dbReference type="AlphaFoldDB" id="A0AAD9X848"/>
<dbReference type="PANTHER" id="PTHR46162:SF9">
    <property type="entry name" value="MATH DOMAIN-CONTAINING PROTEIN"/>
    <property type="match status" value="1"/>
</dbReference>
<feature type="domain" description="MATH" evidence="1">
    <location>
        <begin position="1"/>
        <end position="105"/>
    </location>
</feature>
<organism evidence="2 3">
    <name type="scientific">Dipteronia dyeriana</name>
    <dbReference type="NCBI Taxonomy" id="168575"/>
    <lineage>
        <taxon>Eukaryota</taxon>
        <taxon>Viridiplantae</taxon>
        <taxon>Streptophyta</taxon>
        <taxon>Embryophyta</taxon>
        <taxon>Tracheophyta</taxon>
        <taxon>Spermatophyta</taxon>
        <taxon>Magnoliopsida</taxon>
        <taxon>eudicotyledons</taxon>
        <taxon>Gunneridae</taxon>
        <taxon>Pentapetalae</taxon>
        <taxon>rosids</taxon>
        <taxon>malvids</taxon>
        <taxon>Sapindales</taxon>
        <taxon>Sapindaceae</taxon>
        <taxon>Hippocastanoideae</taxon>
        <taxon>Acereae</taxon>
        <taxon>Dipteronia</taxon>
    </lineage>
</organism>
<dbReference type="PANTHER" id="PTHR46162">
    <property type="entry name" value="TRAF-LIKE FAMILY PROTEIN"/>
    <property type="match status" value="1"/>
</dbReference>
<reference evidence="2" key="1">
    <citation type="journal article" date="2023" name="Plant J.">
        <title>Genome sequences and population genomics provide insights into the demographic history, inbreeding, and mutation load of two 'living fossil' tree species of Dipteronia.</title>
        <authorList>
            <person name="Feng Y."/>
            <person name="Comes H.P."/>
            <person name="Chen J."/>
            <person name="Zhu S."/>
            <person name="Lu R."/>
            <person name="Zhang X."/>
            <person name="Li P."/>
            <person name="Qiu J."/>
            <person name="Olsen K.M."/>
            <person name="Qiu Y."/>
        </authorList>
    </citation>
    <scope>NUCLEOTIDE SEQUENCE</scope>
    <source>
        <strain evidence="2">KIB01</strain>
    </source>
</reference>
<comment type="caution">
    <text evidence="2">The sequence shown here is derived from an EMBL/GenBank/DDBJ whole genome shotgun (WGS) entry which is preliminary data.</text>
</comment>
<dbReference type="InterPro" id="IPR008974">
    <property type="entry name" value="TRAF-like"/>
</dbReference>
<evidence type="ECO:0000259" key="1">
    <source>
        <dbReference type="PROSITE" id="PS50144"/>
    </source>
</evidence>
<dbReference type="Proteomes" id="UP001280121">
    <property type="component" value="Unassembled WGS sequence"/>
</dbReference>
<dbReference type="Gene3D" id="2.60.210.10">
    <property type="entry name" value="Apoptosis, Tumor Necrosis Factor Receptor Associated Protein 2, Chain A"/>
    <property type="match status" value="2"/>
</dbReference>